<keyword evidence="9" id="KW-1185">Reference proteome</keyword>
<evidence type="ECO:0000256" key="2">
    <source>
        <dbReference type="ARBA" id="ARBA00022723"/>
    </source>
</evidence>
<keyword evidence="4" id="KW-0560">Oxidoreductase</keyword>
<dbReference type="GO" id="GO:0005783">
    <property type="term" value="C:endoplasmic reticulum"/>
    <property type="evidence" value="ECO:0007669"/>
    <property type="project" value="TreeGrafter"/>
</dbReference>
<evidence type="ECO:0000256" key="3">
    <source>
        <dbReference type="ARBA" id="ARBA00022964"/>
    </source>
</evidence>
<evidence type="ECO:0000313" key="9">
    <source>
        <dbReference type="Proteomes" id="UP000037460"/>
    </source>
</evidence>
<feature type="compositionally biased region" description="Basic and acidic residues" evidence="6">
    <location>
        <begin position="167"/>
        <end position="193"/>
    </location>
</feature>
<accession>A0A0M0JI57</accession>
<dbReference type="Proteomes" id="UP000037460">
    <property type="component" value="Unassembled WGS sequence"/>
</dbReference>
<dbReference type="GO" id="GO:0004656">
    <property type="term" value="F:procollagen-proline 4-dioxygenase activity"/>
    <property type="evidence" value="ECO:0007669"/>
    <property type="project" value="TreeGrafter"/>
</dbReference>
<dbReference type="InterPro" id="IPR005123">
    <property type="entry name" value="Oxoglu/Fe-dep_dioxygenase_dom"/>
</dbReference>
<comment type="cofactor">
    <cofactor evidence="1">
        <name>L-ascorbate</name>
        <dbReference type="ChEBI" id="CHEBI:38290"/>
    </cofactor>
</comment>
<dbReference type="GO" id="GO:0031418">
    <property type="term" value="F:L-ascorbic acid binding"/>
    <property type="evidence" value="ECO:0007669"/>
    <property type="project" value="InterPro"/>
</dbReference>
<feature type="region of interest" description="Disordered" evidence="6">
    <location>
        <begin position="45"/>
        <end position="76"/>
    </location>
</feature>
<evidence type="ECO:0000313" key="8">
    <source>
        <dbReference type="EMBL" id="KOO25992.1"/>
    </source>
</evidence>
<dbReference type="PANTHER" id="PTHR10869">
    <property type="entry name" value="PROLYL 4-HYDROXYLASE ALPHA SUBUNIT"/>
    <property type="match status" value="1"/>
</dbReference>
<feature type="compositionally biased region" description="Polar residues" evidence="6">
    <location>
        <begin position="45"/>
        <end position="64"/>
    </location>
</feature>
<evidence type="ECO:0000256" key="6">
    <source>
        <dbReference type="SAM" id="MobiDB-lite"/>
    </source>
</evidence>
<gene>
    <name evidence="8" type="ORF">Ctob_000253</name>
</gene>
<sequence length="497" mass="53774">MGKNKPKRKSADSASSMSRRYIALALSGAAIAVTIAVNVARARSTQPPATADPTSGKATTTQAPSKHLSWSLEPNGGGEPTPLLVGSWRSQLHGSYPEAWRVRLFSEAGDEVLWSERGGKSSDSTAVAAVPAHSRLFAVIDDYPFMWSLTPDVRSVDVGPEADGAVDAERRQLDRPRVGEARDDGAHGDDGAHDVAQAGGRRRIVELRVVSESPRVLVADNVLSEAECNAVQAAGLPLLETSVTFVGGRMIDDKSAVDKALQPRTSSTAWINSSWLGAIDEQTGRLVRSAQRRLSRLARLPLMGTENLQVLRYGVGDHYHYHLDNGGSSAISGRVLTALVYLSDAQGGETNWPMANGTDRAPLDAVDRDLSKPNAVQWNHVHRLREHFHNCQTTQGLTLAPRRGTVALFYSILPNSAEKDWMAWHASCDVHSGTKWAANFWWQLHLLREKRAPAPGACADSEPSCAAWATSGDSQLCRVPRPELQLAARGRVTVCEA</sequence>
<proteinExistence type="predicted"/>
<dbReference type="Gene3D" id="2.60.120.620">
    <property type="entry name" value="q2cbj1_9rhob like domain"/>
    <property type="match status" value="1"/>
</dbReference>
<dbReference type="SMART" id="SM00702">
    <property type="entry name" value="P4Hc"/>
    <property type="match status" value="1"/>
</dbReference>
<evidence type="ECO:0000256" key="4">
    <source>
        <dbReference type="ARBA" id="ARBA00023002"/>
    </source>
</evidence>
<dbReference type="AlphaFoldDB" id="A0A0M0JI57"/>
<dbReference type="EMBL" id="JWZX01002904">
    <property type="protein sequence ID" value="KOO25992.1"/>
    <property type="molecule type" value="Genomic_DNA"/>
</dbReference>
<evidence type="ECO:0000256" key="1">
    <source>
        <dbReference type="ARBA" id="ARBA00001961"/>
    </source>
</evidence>
<evidence type="ECO:0000259" key="7">
    <source>
        <dbReference type="PROSITE" id="PS51471"/>
    </source>
</evidence>
<reference evidence="9" key="1">
    <citation type="journal article" date="2015" name="PLoS Genet.">
        <title>Genome Sequence and Transcriptome Analyses of Chrysochromulina tobin: Metabolic Tools for Enhanced Algal Fitness in the Prominent Order Prymnesiales (Haptophyceae).</title>
        <authorList>
            <person name="Hovde B.T."/>
            <person name="Deodato C.R."/>
            <person name="Hunsperger H.M."/>
            <person name="Ryken S.A."/>
            <person name="Yost W."/>
            <person name="Jha R.K."/>
            <person name="Patterson J."/>
            <person name="Monnat R.J. Jr."/>
            <person name="Barlow S.B."/>
            <person name="Starkenburg S.R."/>
            <person name="Cattolico R.A."/>
        </authorList>
    </citation>
    <scope>NUCLEOTIDE SEQUENCE</scope>
    <source>
        <strain evidence="9">CCMP291</strain>
    </source>
</reference>
<dbReference type="GO" id="GO:0005506">
    <property type="term" value="F:iron ion binding"/>
    <property type="evidence" value="ECO:0007669"/>
    <property type="project" value="InterPro"/>
</dbReference>
<feature type="region of interest" description="Disordered" evidence="6">
    <location>
        <begin position="160"/>
        <end position="197"/>
    </location>
</feature>
<dbReference type="OrthoDB" id="420380at2759"/>
<comment type="caution">
    <text evidence="8">The sequence shown here is derived from an EMBL/GenBank/DDBJ whole genome shotgun (WGS) entry which is preliminary data.</text>
</comment>
<organism evidence="8 9">
    <name type="scientific">Chrysochromulina tobinii</name>
    <dbReference type="NCBI Taxonomy" id="1460289"/>
    <lineage>
        <taxon>Eukaryota</taxon>
        <taxon>Haptista</taxon>
        <taxon>Haptophyta</taxon>
        <taxon>Prymnesiophyceae</taxon>
        <taxon>Prymnesiales</taxon>
        <taxon>Chrysochromulinaceae</taxon>
        <taxon>Chrysochromulina</taxon>
    </lineage>
</organism>
<dbReference type="Pfam" id="PF13640">
    <property type="entry name" value="2OG-FeII_Oxy_3"/>
    <property type="match status" value="1"/>
</dbReference>
<keyword evidence="5" id="KW-0408">Iron</keyword>
<dbReference type="InterPro" id="IPR044862">
    <property type="entry name" value="Pro_4_hyd_alph_FE2OG_OXY"/>
</dbReference>
<evidence type="ECO:0000256" key="5">
    <source>
        <dbReference type="ARBA" id="ARBA00023004"/>
    </source>
</evidence>
<dbReference type="InterPro" id="IPR006620">
    <property type="entry name" value="Pro_4_hyd_alph"/>
</dbReference>
<name>A0A0M0JI57_9EUKA</name>
<dbReference type="PANTHER" id="PTHR10869:SF246">
    <property type="entry name" value="TRANSMEMBRANE PROLYL 4-HYDROXYLASE"/>
    <property type="match status" value="1"/>
</dbReference>
<keyword evidence="2" id="KW-0479">Metal-binding</keyword>
<dbReference type="InterPro" id="IPR045054">
    <property type="entry name" value="P4HA-like"/>
</dbReference>
<dbReference type="PROSITE" id="PS51471">
    <property type="entry name" value="FE2OG_OXY"/>
    <property type="match status" value="1"/>
</dbReference>
<feature type="domain" description="Fe2OG dioxygenase" evidence="7">
    <location>
        <begin position="304"/>
        <end position="444"/>
    </location>
</feature>
<keyword evidence="3" id="KW-0223">Dioxygenase</keyword>
<protein>
    <submittedName>
        <fullName evidence="8">Prolyl 4-hydroxylase alpha subunit-like protein</fullName>
    </submittedName>
</protein>